<keyword evidence="2" id="KW-1185">Reference proteome</keyword>
<name>A0A1E7EJB9_9STRA</name>
<protein>
    <submittedName>
        <fullName evidence="1">Uncharacterized protein</fullName>
    </submittedName>
</protein>
<dbReference type="KEGG" id="fcy:FRACYDRAFT_257109"/>
<evidence type="ECO:0000313" key="1">
    <source>
        <dbReference type="EMBL" id="OEU05984.1"/>
    </source>
</evidence>
<organism evidence="1 2">
    <name type="scientific">Fragilariopsis cylindrus CCMP1102</name>
    <dbReference type="NCBI Taxonomy" id="635003"/>
    <lineage>
        <taxon>Eukaryota</taxon>
        <taxon>Sar</taxon>
        <taxon>Stramenopiles</taxon>
        <taxon>Ochrophyta</taxon>
        <taxon>Bacillariophyta</taxon>
        <taxon>Bacillariophyceae</taxon>
        <taxon>Bacillariophycidae</taxon>
        <taxon>Bacillariales</taxon>
        <taxon>Bacillariaceae</taxon>
        <taxon>Fragilariopsis</taxon>
    </lineage>
</organism>
<dbReference type="OrthoDB" id="39329at2759"/>
<gene>
    <name evidence="1" type="ORF">FRACYDRAFT_257109</name>
</gene>
<sequence>MSNIPKVLTNKFVLTGLSNSVMKDSSLIKPIFGTAGKMGKVVSAPALASSKFKGTFKADLNATRSWGPSNLGKPNNILKLHNLNVTRTILRRVKQLFNGLFYIEKRLLPNIQL</sequence>
<accession>A0A1E7EJB9</accession>
<reference evidence="1 2" key="1">
    <citation type="submission" date="2016-09" db="EMBL/GenBank/DDBJ databases">
        <title>Extensive genetic diversity and differential bi-allelic expression allows diatom success in the polar Southern Ocean.</title>
        <authorList>
            <consortium name="DOE Joint Genome Institute"/>
            <person name="Mock T."/>
            <person name="Otillar R.P."/>
            <person name="Strauss J."/>
            <person name="Dupont C."/>
            <person name="Frickenhaus S."/>
            <person name="Maumus F."/>
            <person name="Mcmullan M."/>
            <person name="Sanges R."/>
            <person name="Schmutz J."/>
            <person name="Toseland A."/>
            <person name="Valas R."/>
            <person name="Veluchamy A."/>
            <person name="Ward B.J."/>
            <person name="Allen A."/>
            <person name="Barry K."/>
            <person name="Falciatore A."/>
            <person name="Ferrante M."/>
            <person name="Fortunato A.E."/>
            <person name="Gloeckner G."/>
            <person name="Gruber A."/>
            <person name="Hipkin R."/>
            <person name="Janech M."/>
            <person name="Kroth P."/>
            <person name="Leese F."/>
            <person name="Lindquist E."/>
            <person name="Lyon B.R."/>
            <person name="Martin J."/>
            <person name="Mayer C."/>
            <person name="Parker M."/>
            <person name="Quesneville H."/>
            <person name="Raymond J."/>
            <person name="Uhlig C."/>
            <person name="Valentin K.U."/>
            <person name="Worden A.Z."/>
            <person name="Armbrust E.V."/>
            <person name="Bowler C."/>
            <person name="Green B."/>
            <person name="Moulton V."/>
            <person name="Van Oosterhout C."/>
            <person name="Grigoriev I."/>
        </authorList>
    </citation>
    <scope>NUCLEOTIDE SEQUENCE [LARGE SCALE GENOMIC DNA]</scope>
    <source>
        <strain evidence="1 2">CCMP1102</strain>
    </source>
</reference>
<dbReference type="EMBL" id="KV784438">
    <property type="protein sequence ID" value="OEU05984.1"/>
    <property type="molecule type" value="Genomic_DNA"/>
</dbReference>
<dbReference type="AlphaFoldDB" id="A0A1E7EJB9"/>
<evidence type="ECO:0000313" key="2">
    <source>
        <dbReference type="Proteomes" id="UP000095751"/>
    </source>
</evidence>
<proteinExistence type="predicted"/>
<dbReference type="Proteomes" id="UP000095751">
    <property type="component" value="Unassembled WGS sequence"/>
</dbReference>
<dbReference type="InParanoid" id="A0A1E7EJB9"/>